<dbReference type="EMBL" id="GBRH01252887">
    <property type="protein sequence ID" value="JAD45008.1"/>
    <property type="molecule type" value="Transcribed_RNA"/>
</dbReference>
<reference evidence="3" key="2">
    <citation type="journal article" date="2015" name="Data Brief">
        <title>Shoot transcriptome of the giant reed, Arundo donax.</title>
        <authorList>
            <person name="Barrero R.A."/>
            <person name="Guerrero F.D."/>
            <person name="Moolhuijzen P."/>
            <person name="Goolsby J.A."/>
            <person name="Tidwell J."/>
            <person name="Bellgard S.E."/>
            <person name="Bellgard M.I."/>
        </authorList>
    </citation>
    <scope>NUCLEOTIDE SEQUENCE</scope>
    <source>
        <tissue evidence="3">Shoot tissue taken approximately 20 cm above the soil surface</tissue>
    </source>
</reference>
<feature type="domain" description="Replication factor A C-terminal" evidence="2">
    <location>
        <begin position="2"/>
        <end position="99"/>
    </location>
</feature>
<dbReference type="SUPFAM" id="SSF50249">
    <property type="entry name" value="Nucleic acid-binding proteins"/>
    <property type="match status" value="1"/>
</dbReference>
<dbReference type="InterPro" id="IPR013955">
    <property type="entry name" value="Rep_factor-A_C"/>
</dbReference>
<feature type="compositionally biased region" description="Polar residues" evidence="1">
    <location>
        <begin position="150"/>
        <end position="169"/>
    </location>
</feature>
<protein>
    <recommendedName>
        <fullName evidence="2">Replication factor A C-terminal domain-containing protein</fullName>
    </recommendedName>
</protein>
<dbReference type="Gene3D" id="2.40.50.140">
    <property type="entry name" value="Nucleic acid-binding proteins"/>
    <property type="match status" value="1"/>
</dbReference>
<sequence length="177" mass="19832">MCNKSCKPEGSGYKCYECNCSNYIYKYKLFFMASDGTAEVKMISFSEIARRIVGKNVEAVMRSARRTDGIPPDIAAIVSLKFTFNITLTDQSYHEENKVYQINSIVACHGRQHPMPRLPVTPDYGQPSTTRKYQTSTQTESASKALCSHKSPQTPSPSLQIAEDSSNYTPVLDDNEH</sequence>
<feature type="compositionally biased region" description="Polar residues" evidence="1">
    <location>
        <begin position="126"/>
        <end position="142"/>
    </location>
</feature>
<dbReference type="AlphaFoldDB" id="A0A0A9A4Y5"/>
<organism evidence="3">
    <name type="scientific">Arundo donax</name>
    <name type="common">Giant reed</name>
    <name type="synonym">Donax arundinaceus</name>
    <dbReference type="NCBI Taxonomy" id="35708"/>
    <lineage>
        <taxon>Eukaryota</taxon>
        <taxon>Viridiplantae</taxon>
        <taxon>Streptophyta</taxon>
        <taxon>Embryophyta</taxon>
        <taxon>Tracheophyta</taxon>
        <taxon>Spermatophyta</taxon>
        <taxon>Magnoliopsida</taxon>
        <taxon>Liliopsida</taxon>
        <taxon>Poales</taxon>
        <taxon>Poaceae</taxon>
        <taxon>PACMAD clade</taxon>
        <taxon>Arundinoideae</taxon>
        <taxon>Arundineae</taxon>
        <taxon>Arundo</taxon>
    </lineage>
</organism>
<dbReference type="Pfam" id="PF08646">
    <property type="entry name" value="Rep_fac-A_C"/>
    <property type="match status" value="1"/>
</dbReference>
<dbReference type="PANTHER" id="PTHR47165">
    <property type="entry name" value="OS03G0429900 PROTEIN"/>
    <property type="match status" value="1"/>
</dbReference>
<dbReference type="InterPro" id="IPR012340">
    <property type="entry name" value="NA-bd_OB-fold"/>
</dbReference>
<accession>A0A0A9A4Y5</accession>
<reference evidence="3" key="1">
    <citation type="submission" date="2014-09" db="EMBL/GenBank/DDBJ databases">
        <authorList>
            <person name="Magalhaes I.L.F."/>
            <person name="Oliveira U."/>
            <person name="Santos F.R."/>
            <person name="Vidigal T.H.D.A."/>
            <person name="Brescovit A.D."/>
            <person name="Santos A.J."/>
        </authorList>
    </citation>
    <scope>NUCLEOTIDE SEQUENCE</scope>
    <source>
        <tissue evidence="3">Shoot tissue taken approximately 20 cm above the soil surface</tissue>
    </source>
</reference>
<evidence type="ECO:0000259" key="2">
    <source>
        <dbReference type="Pfam" id="PF08646"/>
    </source>
</evidence>
<feature type="region of interest" description="Disordered" evidence="1">
    <location>
        <begin position="116"/>
        <end position="177"/>
    </location>
</feature>
<proteinExistence type="predicted"/>
<evidence type="ECO:0000313" key="3">
    <source>
        <dbReference type="EMBL" id="JAD45008.1"/>
    </source>
</evidence>
<dbReference type="PANTHER" id="PTHR47165:SF3">
    <property type="entry name" value="RETROTRANSPOSON-LIKE PROTEIN"/>
    <property type="match status" value="1"/>
</dbReference>
<evidence type="ECO:0000256" key="1">
    <source>
        <dbReference type="SAM" id="MobiDB-lite"/>
    </source>
</evidence>
<name>A0A0A9A4Y5_ARUDO</name>